<keyword evidence="5 7" id="KW-1133">Transmembrane helix</keyword>
<comment type="similarity">
    <text evidence="2">Belongs to the MscS (TC 1.A.23) family.</text>
</comment>
<dbReference type="InterPro" id="IPR006685">
    <property type="entry name" value="MscS_channel_2nd"/>
</dbReference>
<dbReference type="PANTHER" id="PTHR30221">
    <property type="entry name" value="SMALL-CONDUCTANCE MECHANOSENSITIVE CHANNEL"/>
    <property type="match status" value="1"/>
</dbReference>
<dbReference type="PANTHER" id="PTHR30221:SF3">
    <property type="entry name" value="SMALL-CONDUCTANCE MECHANOSENSITIVE CHANNEL"/>
    <property type="match status" value="1"/>
</dbReference>
<evidence type="ECO:0000256" key="2">
    <source>
        <dbReference type="ARBA" id="ARBA00008017"/>
    </source>
</evidence>
<dbReference type="Pfam" id="PF00924">
    <property type="entry name" value="MS_channel_2nd"/>
    <property type="match status" value="1"/>
</dbReference>
<evidence type="ECO:0000313" key="9">
    <source>
        <dbReference type="EMBL" id="SFE54107.1"/>
    </source>
</evidence>
<dbReference type="STRING" id="54.SAMN02745121_04616"/>
<comment type="subcellular location">
    <subcellularLocation>
        <location evidence="1">Cell membrane</location>
        <topology evidence="1">Multi-pass membrane protein</topology>
    </subcellularLocation>
</comment>
<organism evidence="9 10">
    <name type="scientific">Nannocystis exedens</name>
    <dbReference type="NCBI Taxonomy" id="54"/>
    <lineage>
        <taxon>Bacteria</taxon>
        <taxon>Pseudomonadati</taxon>
        <taxon>Myxococcota</taxon>
        <taxon>Polyangia</taxon>
        <taxon>Nannocystales</taxon>
        <taxon>Nannocystaceae</taxon>
        <taxon>Nannocystis</taxon>
    </lineage>
</organism>
<evidence type="ECO:0000256" key="5">
    <source>
        <dbReference type="ARBA" id="ARBA00022989"/>
    </source>
</evidence>
<keyword evidence="4 7" id="KW-0812">Transmembrane</keyword>
<dbReference type="InterPro" id="IPR011014">
    <property type="entry name" value="MscS_channel_TM-2"/>
</dbReference>
<evidence type="ECO:0000256" key="6">
    <source>
        <dbReference type="ARBA" id="ARBA00023136"/>
    </source>
</evidence>
<dbReference type="RefSeq" id="WP_245913614.1">
    <property type="nucleotide sequence ID" value="NZ_FOMX01000015.1"/>
</dbReference>
<dbReference type="GO" id="GO:0005886">
    <property type="term" value="C:plasma membrane"/>
    <property type="evidence" value="ECO:0007669"/>
    <property type="project" value="UniProtKB-SubCell"/>
</dbReference>
<evidence type="ECO:0000259" key="8">
    <source>
        <dbReference type="Pfam" id="PF00924"/>
    </source>
</evidence>
<evidence type="ECO:0000256" key="4">
    <source>
        <dbReference type="ARBA" id="ARBA00022692"/>
    </source>
</evidence>
<dbReference type="Gene3D" id="3.30.70.100">
    <property type="match status" value="1"/>
</dbReference>
<dbReference type="Pfam" id="PF05552">
    <property type="entry name" value="MS_channel_1st_1"/>
    <property type="match status" value="1"/>
</dbReference>
<feature type="domain" description="Mechanosensitive ion channel MscS" evidence="8">
    <location>
        <begin position="109"/>
        <end position="174"/>
    </location>
</feature>
<gene>
    <name evidence="9" type="ORF">SAMN02745121_04616</name>
</gene>
<dbReference type="SUPFAM" id="SSF82861">
    <property type="entry name" value="Mechanosensitive channel protein MscS (YggB), transmembrane region"/>
    <property type="match status" value="1"/>
</dbReference>
<dbReference type="InterPro" id="IPR008910">
    <property type="entry name" value="MSC_TM_helix"/>
</dbReference>
<proteinExistence type="inferred from homology"/>
<evidence type="ECO:0000256" key="3">
    <source>
        <dbReference type="ARBA" id="ARBA00022475"/>
    </source>
</evidence>
<dbReference type="EMBL" id="FOMX01000015">
    <property type="protein sequence ID" value="SFE54107.1"/>
    <property type="molecule type" value="Genomic_DNA"/>
</dbReference>
<dbReference type="Gene3D" id="2.30.30.60">
    <property type="match status" value="1"/>
</dbReference>
<dbReference type="InterPro" id="IPR010920">
    <property type="entry name" value="LSM_dom_sf"/>
</dbReference>
<protein>
    <submittedName>
        <fullName evidence="9">Small conductance mechanosensitive channel</fullName>
    </submittedName>
</protein>
<dbReference type="GO" id="GO:0008381">
    <property type="term" value="F:mechanosensitive monoatomic ion channel activity"/>
    <property type="evidence" value="ECO:0007669"/>
    <property type="project" value="InterPro"/>
</dbReference>
<dbReference type="InterPro" id="IPR045275">
    <property type="entry name" value="MscS_archaea/bacteria_type"/>
</dbReference>
<keyword evidence="10" id="KW-1185">Reference proteome</keyword>
<accession>A0A1I2BDQ9</accession>
<evidence type="ECO:0000256" key="1">
    <source>
        <dbReference type="ARBA" id="ARBA00004651"/>
    </source>
</evidence>
<feature type="transmembrane region" description="Helical" evidence="7">
    <location>
        <begin position="91"/>
        <end position="122"/>
    </location>
</feature>
<dbReference type="SUPFAM" id="SSF82689">
    <property type="entry name" value="Mechanosensitive channel protein MscS (YggB), C-terminal domain"/>
    <property type="match status" value="1"/>
</dbReference>
<dbReference type="InterPro" id="IPR011066">
    <property type="entry name" value="MscS_channel_C_sf"/>
</dbReference>
<sequence length="271" mass="28509">MLVAAEYLPDVSAVMQQYVLPFLWKAAGAIVLWIVGGIVISGAGRIVRSAMTARGIDPTFSNYVNSALSVLLKIVLLVAILGLFGVESTSFAAILAAAGVAIGMAWSGLLANFAAGIFLVVLRPFKVGDAISGAGVTGDVREIGLFATTIDTGDNVRVFIGNNKLFSDNIVNYSANPARRLDLRAQLAHGVDPHQIVAALAARIQKIPNVAQAPAPQIGILEFNAAGTLLYVRPFCNNLHFGQVIDDTQRAIGEVTGGLPIPAPHHVEHRA</sequence>
<feature type="transmembrane region" description="Helical" evidence="7">
    <location>
        <begin position="22"/>
        <end position="43"/>
    </location>
</feature>
<evidence type="ECO:0000313" key="10">
    <source>
        <dbReference type="Proteomes" id="UP000199400"/>
    </source>
</evidence>
<dbReference type="SUPFAM" id="SSF50182">
    <property type="entry name" value="Sm-like ribonucleoproteins"/>
    <property type="match status" value="1"/>
</dbReference>
<keyword evidence="6 7" id="KW-0472">Membrane</keyword>
<evidence type="ECO:0000256" key="7">
    <source>
        <dbReference type="SAM" id="Phobius"/>
    </source>
</evidence>
<dbReference type="Gene3D" id="1.10.287.1260">
    <property type="match status" value="1"/>
</dbReference>
<dbReference type="AlphaFoldDB" id="A0A1I2BDQ9"/>
<name>A0A1I2BDQ9_9BACT</name>
<dbReference type="Proteomes" id="UP000199400">
    <property type="component" value="Unassembled WGS sequence"/>
</dbReference>
<feature type="transmembrane region" description="Helical" evidence="7">
    <location>
        <begin position="63"/>
        <end position="85"/>
    </location>
</feature>
<keyword evidence="3" id="KW-1003">Cell membrane</keyword>
<dbReference type="InterPro" id="IPR023408">
    <property type="entry name" value="MscS_beta-dom_sf"/>
</dbReference>
<reference evidence="10" key="1">
    <citation type="submission" date="2016-10" db="EMBL/GenBank/DDBJ databases">
        <authorList>
            <person name="Varghese N."/>
            <person name="Submissions S."/>
        </authorList>
    </citation>
    <scope>NUCLEOTIDE SEQUENCE [LARGE SCALE GENOMIC DNA]</scope>
    <source>
        <strain evidence="10">ATCC 25963</strain>
    </source>
</reference>